<dbReference type="Pfam" id="PF00156">
    <property type="entry name" value="Pribosyltran"/>
    <property type="match status" value="1"/>
</dbReference>
<dbReference type="PANTHER" id="PTHR47505:SF1">
    <property type="entry name" value="DNA UTILIZATION PROTEIN YHGH"/>
    <property type="match status" value="1"/>
</dbReference>
<sequence>MFLLDAAGALVAPERCAACDERVPFRTVFCTACAATASANRDGPGASHPLATLHAPFLYGGAIATAVTRFKYEGRSELARPLAHLLLRAWPQLKPLAIDTVVPVPLHATRLVERGFNQAALLGRLLARRLGAAFEARALTRIKATEAQATLSREGRQRNVRGAFEARQVDLLANRRVLLVDDVATTGSTLAEAAIAVHAAKAHIVHAVVLARA</sequence>
<protein>
    <submittedName>
        <fullName evidence="3">ComF family protein</fullName>
    </submittedName>
</protein>
<name>A0ABZ2K433_9BACT</name>
<comment type="similarity">
    <text evidence="1">Belongs to the ComF/GntX family.</text>
</comment>
<gene>
    <name evidence="3" type="ORF">LZC95_44210</name>
</gene>
<proteinExistence type="inferred from homology"/>
<dbReference type="CDD" id="cd06223">
    <property type="entry name" value="PRTases_typeI"/>
    <property type="match status" value="1"/>
</dbReference>
<evidence type="ECO:0000256" key="1">
    <source>
        <dbReference type="ARBA" id="ARBA00008007"/>
    </source>
</evidence>
<dbReference type="RefSeq" id="WP_394844047.1">
    <property type="nucleotide sequence ID" value="NZ_CP089982.1"/>
</dbReference>
<evidence type="ECO:0000313" key="3">
    <source>
        <dbReference type="EMBL" id="WXA93448.1"/>
    </source>
</evidence>
<dbReference type="SUPFAM" id="SSF53271">
    <property type="entry name" value="PRTase-like"/>
    <property type="match status" value="1"/>
</dbReference>
<reference evidence="3 4" key="1">
    <citation type="submission" date="2021-12" db="EMBL/GenBank/DDBJ databases">
        <title>Discovery of the Pendulisporaceae a myxobacterial family with distinct sporulation behavior and unique specialized metabolism.</title>
        <authorList>
            <person name="Garcia R."/>
            <person name="Popoff A."/>
            <person name="Bader C.D."/>
            <person name="Loehr J."/>
            <person name="Walesch S."/>
            <person name="Walt C."/>
            <person name="Boldt J."/>
            <person name="Bunk B."/>
            <person name="Haeckl F.J.F.P.J."/>
            <person name="Gunesch A.P."/>
            <person name="Birkelbach J."/>
            <person name="Nuebel U."/>
            <person name="Pietschmann T."/>
            <person name="Bach T."/>
            <person name="Mueller R."/>
        </authorList>
    </citation>
    <scope>NUCLEOTIDE SEQUENCE [LARGE SCALE GENOMIC DNA]</scope>
    <source>
        <strain evidence="3 4">MSr12523</strain>
    </source>
</reference>
<dbReference type="InterPro" id="IPR029057">
    <property type="entry name" value="PRTase-like"/>
</dbReference>
<dbReference type="EMBL" id="CP089982">
    <property type="protein sequence ID" value="WXA93448.1"/>
    <property type="molecule type" value="Genomic_DNA"/>
</dbReference>
<dbReference type="PANTHER" id="PTHR47505">
    <property type="entry name" value="DNA UTILIZATION PROTEIN YHGH"/>
    <property type="match status" value="1"/>
</dbReference>
<dbReference type="Gene3D" id="3.40.50.2020">
    <property type="match status" value="1"/>
</dbReference>
<accession>A0ABZ2K433</accession>
<dbReference type="InterPro" id="IPR051910">
    <property type="entry name" value="ComF/GntX_DNA_util-trans"/>
</dbReference>
<organism evidence="3 4">
    <name type="scientific">Pendulispora brunnea</name>
    <dbReference type="NCBI Taxonomy" id="2905690"/>
    <lineage>
        <taxon>Bacteria</taxon>
        <taxon>Pseudomonadati</taxon>
        <taxon>Myxococcota</taxon>
        <taxon>Myxococcia</taxon>
        <taxon>Myxococcales</taxon>
        <taxon>Sorangiineae</taxon>
        <taxon>Pendulisporaceae</taxon>
        <taxon>Pendulispora</taxon>
    </lineage>
</organism>
<evidence type="ECO:0000259" key="2">
    <source>
        <dbReference type="Pfam" id="PF00156"/>
    </source>
</evidence>
<dbReference type="InterPro" id="IPR000836">
    <property type="entry name" value="PRTase_dom"/>
</dbReference>
<keyword evidence="4" id="KW-1185">Reference proteome</keyword>
<dbReference type="Proteomes" id="UP001379533">
    <property type="component" value="Chromosome"/>
</dbReference>
<feature type="domain" description="Phosphoribosyltransferase" evidence="2">
    <location>
        <begin position="147"/>
        <end position="212"/>
    </location>
</feature>
<evidence type="ECO:0000313" key="4">
    <source>
        <dbReference type="Proteomes" id="UP001379533"/>
    </source>
</evidence>